<dbReference type="CDD" id="cd04186">
    <property type="entry name" value="GT_2_like_c"/>
    <property type="match status" value="1"/>
</dbReference>
<gene>
    <name evidence="2" type="ORF">LKD71_02410</name>
</gene>
<dbReference type="RefSeq" id="WP_227614198.1">
    <property type="nucleotide sequence ID" value="NZ_JAJEPR010000003.1"/>
</dbReference>
<protein>
    <submittedName>
        <fullName evidence="2">Glycosyltransferase family 2 protein</fullName>
    </submittedName>
</protein>
<sequence length="848" mass="97320">MSIQKVVVDTESYQWVPGGSLTVQGWKAVEGESAAILVLDEKGEPVKAEVKFYPRPDVVKRYPSYAAQADELGFRVKLGDFEKNFIKVGKGLKILLKAGAEEKVLLEKNASELEEGWKAASIQYYVDFCGLEDRKITIRGWILDLTGENNLSITDENGNEVPGALKRSFRPDVAENTGLESVVPENTEAGFAFSYPRSEFEGKKLVFHMKNALVEKTYEISMKKFDFSVSKVGRLKKAIGRGKLAENRAILKKRGITGLVEQVKDSVFTDEEQYMMWLKKKRPSALELHRQKHTHFDYEPLISIVIPLYNTPQEFLRKLLQSITSQSYRNFELCLADGSTKKGPSAFVKKFYGNDPRIKLKHLKVNAGISENTNEAIRMATGEFLMFSDHDDFLEPDALYEMVKALNEDRNLDLIYTDEDLCDEKGERFFAPRMKPDFNPDFLRSINYICHLVMVRKSLAEEVGLLRKQCDGAQDYDFLLRCIEKTDRVHHIPKVLYHWRVSDTSTAGNQDSKTYAIDAGKLALTEHYARLGYEAEVDYTGIFIMYKMRLKLKSEPLVTILIPNKDQAETLATCLDSIYEKTDYPNYEIVVVENNSEKEETFAFYEKMKREHENFQVVTYHGGFNYSAINNFGVRRAKGEYILFLNNDTEVISPFWIREMLGFCQREDTAAVGAKLFYPDELVQHCGVVVGIANYAAHVQNFKTRRDNGYFGRLRAVQDISAVTAACMLVKRSVFEEIGGFDESFEVAFNDVDLCLRIRETGKLIVQDPNVELYHYESKSRGYENTPEKLARFKGEVIRFRKRWKAFLEQGDPYYSPNLTLLNGECTLRKEHEVPEEWEKLFPNGEEV</sequence>
<dbReference type="SUPFAM" id="SSF53448">
    <property type="entry name" value="Nucleotide-diphospho-sugar transferases"/>
    <property type="match status" value="2"/>
</dbReference>
<comment type="caution">
    <text evidence="2">The sequence shown here is derived from an EMBL/GenBank/DDBJ whole genome shotgun (WGS) entry which is preliminary data.</text>
</comment>
<proteinExistence type="predicted"/>
<dbReference type="Gene3D" id="3.90.550.10">
    <property type="entry name" value="Spore Coat Polysaccharide Biosynthesis Protein SpsA, Chain A"/>
    <property type="match status" value="2"/>
</dbReference>
<dbReference type="PANTHER" id="PTHR43179:SF7">
    <property type="entry name" value="RHAMNOSYLTRANSFERASE WBBL"/>
    <property type="match status" value="1"/>
</dbReference>
<dbReference type="GO" id="GO:0016757">
    <property type="term" value="F:glycosyltransferase activity"/>
    <property type="evidence" value="ECO:0007669"/>
    <property type="project" value="UniProtKB-KW"/>
</dbReference>
<dbReference type="InterPro" id="IPR001173">
    <property type="entry name" value="Glyco_trans_2-like"/>
</dbReference>
<reference evidence="2 3" key="1">
    <citation type="submission" date="2021-10" db="EMBL/GenBank/DDBJ databases">
        <title>Anaerobic single-cell dispensing facilitates the cultivation of human gut bacteria.</title>
        <authorList>
            <person name="Afrizal A."/>
        </authorList>
    </citation>
    <scope>NUCLEOTIDE SEQUENCE [LARGE SCALE GENOMIC DNA]</scope>
    <source>
        <strain evidence="2 3">CLA-AA-H277</strain>
    </source>
</reference>
<dbReference type="AlphaFoldDB" id="A0AAE3J5H2"/>
<dbReference type="Proteomes" id="UP001197875">
    <property type="component" value="Unassembled WGS sequence"/>
</dbReference>
<organism evidence="2 3">
    <name type="scientific">Fusicatenibacter faecihominis</name>
    <dbReference type="NCBI Taxonomy" id="2881276"/>
    <lineage>
        <taxon>Bacteria</taxon>
        <taxon>Bacillati</taxon>
        <taxon>Bacillota</taxon>
        <taxon>Clostridia</taxon>
        <taxon>Lachnospirales</taxon>
        <taxon>Lachnospiraceae</taxon>
        <taxon>Fusicatenibacter</taxon>
    </lineage>
</organism>
<dbReference type="CDD" id="cd04184">
    <property type="entry name" value="GT2_RfbC_Mx_like"/>
    <property type="match status" value="1"/>
</dbReference>
<evidence type="ECO:0000313" key="2">
    <source>
        <dbReference type="EMBL" id="MCC2188685.1"/>
    </source>
</evidence>
<feature type="domain" description="Glycosyltransferase 2-like" evidence="1">
    <location>
        <begin position="303"/>
        <end position="463"/>
    </location>
</feature>
<dbReference type="EMBL" id="JAJEPR010000003">
    <property type="protein sequence ID" value="MCC2188685.1"/>
    <property type="molecule type" value="Genomic_DNA"/>
</dbReference>
<accession>A0AAE3J5H2</accession>
<feature type="domain" description="Glycosyltransferase 2-like" evidence="1">
    <location>
        <begin position="559"/>
        <end position="738"/>
    </location>
</feature>
<evidence type="ECO:0000259" key="1">
    <source>
        <dbReference type="Pfam" id="PF00535"/>
    </source>
</evidence>
<dbReference type="InterPro" id="IPR029044">
    <property type="entry name" value="Nucleotide-diphossugar_trans"/>
</dbReference>
<evidence type="ECO:0000313" key="3">
    <source>
        <dbReference type="Proteomes" id="UP001197875"/>
    </source>
</evidence>
<dbReference type="Pfam" id="PF00535">
    <property type="entry name" value="Glycos_transf_2"/>
    <property type="match status" value="2"/>
</dbReference>
<keyword evidence="3" id="KW-1185">Reference proteome</keyword>
<dbReference type="PANTHER" id="PTHR43179">
    <property type="entry name" value="RHAMNOSYLTRANSFERASE WBBL"/>
    <property type="match status" value="1"/>
</dbReference>
<name>A0AAE3J5H2_9FIRM</name>